<evidence type="ECO:0000259" key="3">
    <source>
        <dbReference type="PROSITE" id="PS50977"/>
    </source>
</evidence>
<dbReference type="EMBL" id="MIJD01000568">
    <property type="protein sequence ID" value="OPE45047.1"/>
    <property type="molecule type" value="Genomic_DNA"/>
</dbReference>
<dbReference type="InterPro" id="IPR050109">
    <property type="entry name" value="HTH-type_TetR-like_transc_reg"/>
</dbReference>
<evidence type="ECO:0000313" key="5">
    <source>
        <dbReference type="EMBL" id="PEG54129.1"/>
    </source>
</evidence>
<dbReference type="SUPFAM" id="SSF46689">
    <property type="entry name" value="Homeodomain-like"/>
    <property type="match status" value="1"/>
</dbReference>
<feature type="domain" description="HTH tetR-type" evidence="3">
    <location>
        <begin position="14"/>
        <end position="74"/>
    </location>
</feature>
<comment type="caution">
    <text evidence="5">The sequence shown here is derived from an EMBL/GenBank/DDBJ whole genome shotgun (WGS) entry which is preliminary data.</text>
</comment>
<dbReference type="GO" id="GO:0000976">
    <property type="term" value="F:transcription cis-regulatory region binding"/>
    <property type="evidence" value="ECO:0007669"/>
    <property type="project" value="TreeGrafter"/>
</dbReference>
<dbReference type="Pfam" id="PF21313">
    <property type="entry name" value="EthR_C"/>
    <property type="match status" value="1"/>
</dbReference>
<keyword evidence="7" id="KW-1185">Reference proteome</keyword>
<dbReference type="EMBL" id="PDCR01000014">
    <property type="protein sequence ID" value="PEG54129.1"/>
    <property type="molecule type" value="Genomic_DNA"/>
</dbReference>
<protein>
    <submittedName>
        <fullName evidence="4">TetR family transcriptional regulator</fullName>
    </submittedName>
    <submittedName>
        <fullName evidence="5">TetR/AcrR family transcriptional regulator</fullName>
    </submittedName>
</protein>
<dbReference type="STRING" id="1801.BRW64_08565"/>
<reference evidence="4 6" key="1">
    <citation type="submission" date="2016-09" db="EMBL/GenBank/DDBJ databases">
        <title>genome sequences of unsequenced Mycobacteria.</title>
        <authorList>
            <person name="Greninger A.L."/>
            <person name="Jerome K.R."/>
            <person name="Mcnair B."/>
            <person name="Wallis C."/>
            <person name="Fang F."/>
        </authorList>
    </citation>
    <scope>NUCLEOTIDE SEQUENCE [LARGE SCALE GENOMIC DNA]</scope>
    <source>
        <strain evidence="4 6">BM1</strain>
    </source>
</reference>
<evidence type="ECO:0000256" key="2">
    <source>
        <dbReference type="PROSITE-ProRule" id="PRU00335"/>
    </source>
</evidence>
<accession>A0A1Q4HFY2</accession>
<dbReference type="RefSeq" id="WP_073855811.1">
    <property type="nucleotide sequence ID" value="NZ_BAAATC010000019.1"/>
</dbReference>
<evidence type="ECO:0000313" key="7">
    <source>
        <dbReference type="Proteomes" id="UP000220340"/>
    </source>
</evidence>
<dbReference type="SUPFAM" id="SSF48498">
    <property type="entry name" value="Tetracyclin repressor-like, C-terminal domain"/>
    <property type="match status" value="1"/>
</dbReference>
<evidence type="ECO:0000313" key="4">
    <source>
        <dbReference type="EMBL" id="OPE45047.1"/>
    </source>
</evidence>
<dbReference type="PANTHER" id="PTHR30055:SF184">
    <property type="entry name" value="HTH-TYPE TRANSCRIPTIONAL REGULATOR ETHR"/>
    <property type="match status" value="1"/>
</dbReference>
<dbReference type="Proteomes" id="UP000220340">
    <property type="component" value="Unassembled WGS sequence"/>
</dbReference>
<dbReference type="PANTHER" id="PTHR30055">
    <property type="entry name" value="HTH-TYPE TRANSCRIPTIONAL REGULATOR RUTR"/>
    <property type="match status" value="1"/>
</dbReference>
<organism evidence="5 7">
    <name type="scientific">Mycolicibacterium diernhoferi</name>
    <dbReference type="NCBI Taxonomy" id="1801"/>
    <lineage>
        <taxon>Bacteria</taxon>
        <taxon>Bacillati</taxon>
        <taxon>Actinomycetota</taxon>
        <taxon>Actinomycetes</taxon>
        <taxon>Mycobacteriales</taxon>
        <taxon>Mycobacteriaceae</taxon>
        <taxon>Mycolicibacterium</taxon>
    </lineage>
</organism>
<dbReference type="Gene3D" id="1.10.10.60">
    <property type="entry name" value="Homeodomain-like"/>
    <property type="match status" value="1"/>
</dbReference>
<proteinExistence type="predicted"/>
<sequence length="199" mass="22188">MRSPTDRRPTLRSDERREAILDALDSWLQESSLDAVNVAEITAQAGVTRSAFYFYFENKAAAVAALIERLVAEVFVVSDEFTSGGGDPRERVYAMLEGLFDSADRYRHVFSAMLEARGSSAAIRQIWDDGRDAFKPSVTELIRAERAADAPDPEVLAAVLLEFNDRMVERFLFGGGLTRDQLIDGTAAIWLSTIYGDRR</sequence>
<dbReference type="Pfam" id="PF00440">
    <property type="entry name" value="TetR_N"/>
    <property type="match status" value="1"/>
</dbReference>
<dbReference type="OrthoDB" id="5242520at2"/>
<keyword evidence="1 2" id="KW-0238">DNA-binding</keyword>
<dbReference type="InterPro" id="IPR001647">
    <property type="entry name" value="HTH_TetR"/>
</dbReference>
<reference evidence="5 7" key="2">
    <citation type="submission" date="2017-10" db="EMBL/GenBank/DDBJ databases">
        <title>The new phylogeny of genus Mycobacterium.</title>
        <authorList>
            <person name="Tortoli E."/>
            <person name="Trovato A."/>
            <person name="Cirillo D.M."/>
        </authorList>
    </citation>
    <scope>NUCLEOTIDE SEQUENCE [LARGE SCALE GENOMIC DNA]</scope>
    <source>
        <strain evidence="5 7">IP141170001</strain>
    </source>
</reference>
<dbReference type="PROSITE" id="PS50977">
    <property type="entry name" value="HTH_TETR_2"/>
    <property type="match status" value="1"/>
</dbReference>
<feature type="DNA-binding region" description="H-T-H motif" evidence="2">
    <location>
        <begin position="37"/>
        <end position="56"/>
    </location>
</feature>
<gene>
    <name evidence="4" type="ORF">BV510_29415</name>
    <name evidence="5" type="ORF">CRI78_12325</name>
</gene>
<dbReference type="InterPro" id="IPR049397">
    <property type="entry name" value="EthR_C"/>
</dbReference>
<dbReference type="InterPro" id="IPR009057">
    <property type="entry name" value="Homeodomain-like_sf"/>
</dbReference>
<dbReference type="AlphaFoldDB" id="A0A1Q4HFY2"/>
<dbReference type="GO" id="GO:0003700">
    <property type="term" value="F:DNA-binding transcription factor activity"/>
    <property type="evidence" value="ECO:0007669"/>
    <property type="project" value="TreeGrafter"/>
</dbReference>
<evidence type="ECO:0000256" key="1">
    <source>
        <dbReference type="ARBA" id="ARBA00023125"/>
    </source>
</evidence>
<evidence type="ECO:0000313" key="6">
    <source>
        <dbReference type="Proteomes" id="UP000191039"/>
    </source>
</evidence>
<dbReference type="Gene3D" id="1.10.357.10">
    <property type="entry name" value="Tetracycline Repressor, domain 2"/>
    <property type="match status" value="1"/>
</dbReference>
<name>A0A1Q4HFY2_9MYCO</name>
<dbReference type="Proteomes" id="UP000191039">
    <property type="component" value="Unassembled WGS sequence"/>
</dbReference>
<dbReference type="InterPro" id="IPR036271">
    <property type="entry name" value="Tet_transcr_reg_TetR-rel_C_sf"/>
</dbReference>